<protein>
    <submittedName>
        <fullName evidence="2">Uncharacterized protein</fullName>
    </submittedName>
</protein>
<accession>A0A8K0V245</accession>
<dbReference type="EMBL" id="JAEVFJ010000001">
    <property type="protein sequence ID" value="KAH8108014.1"/>
    <property type="molecule type" value="Genomic_DNA"/>
</dbReference>
<comment type="caution">
    <text evidence="2">The sequence shown here is derived from an EMBL/GenBank/DDBJ whole genome shotgun (WGS) entry which is preliminary data.</text>
</comment>
<dbReference type="OrthoDB" id="3250036at2759"/>
<name>A0A8K0V245_9AGAR</name>
<feature type="compositionally biased region" description="Basic and acidic residues" evidence="1">
    <location>
        <begin position="84"/>
        <end position="116"/>
    </location>
</feature>
<sequence>MSDEYGAVSGFKGSLVNKSAGSQVDDNFNYKTGNYPPENDSTSSGGYGSPTNIWSDRAQRGRAEDTSNNGLIDQSTNGSSLSGKVEDAKQGQDEWTRRDFDHESKRDFSVGTGKERAAALDPYGADSFESKKEAEDMLAKRYREARC</sequence>
<feature type="compositionally biased region" description="Polar residues" evidence="1">
    <location>
        <begin position="66"/>
        <end position="82"/>
    </location>
</feature>
<evidence type="ECO:0000313" key="2">
    <source>
        <dbReference type="EMBL" id="KAH8108014.1"/>
    </source>
</evidence>
<feature type="region of interest" description="Disordered" evidence="1">
    <location>
        <begin position="1"/>
        <end position="116"/>
    </location>
</feature>
<gene>
    <name evidence="2" type="ORF">BXZ70DRAFT_903410</name>
</gene>
<dbReference type="Proteomes" id="UP000813824">
    <property type="component" value="Unassembled WGS sequence"/>
</dbReference>
<evidence type="ECO:0000313" key="3">
    <source>
        <dbReference type="Proteomes" id="UP000813824"/>
    </source>
</evidence>
<proteinExistence type="predicted"/>
<dbReference type="AlphaFoldDB" id="A0A8K0V245"/>
<reference evidence="2" key="1">
    <citation type="journal article" date="2021" name="New Phytol.">
        <title>Evolutionary innovations through gain and loss of genes in the ectomycorrhizal Boletales.</title>
        <authorList>
            <person name="Wu G."/>
            <person name="Miyauchi S."/>
            <person name="Morin E."/>
            <person name="Kuo A."/>
            <person name="Drula E."/>
            <person name="Varga T."/>
            <person name="Kohler A."/>
            <person name="Feng B."/>
            <person name="Cao Y."/>
            <person name="Lipzen A."/>
            <person name="Daum C."/>
            <person name="Hundley H."/>
            <person name="Pangilinan J."/>
            <person name="Johnson J."/>
            <person name="Barry K."/>
            <person name="LaButti K."/>
            <person name="Ng V."/>
            <person name="Ahrendt S."/>
            <person name="Min B."/>
            <person name="Choi I.G."/>
            <person name="Park H."/>
            <person name="Plett J.M."/>
            <person name="Magnuson J."/>
            <person name="Spatafora J.W."/>
            <person name="Nagy L.G."/>
            <person name="Henrissat B."/>
            <person name="Grigoriev I.V."/>
            <person name="Yang Z.L."/>
            <person name="Xu J."/>
            <person name="Martin F.M."/>
        </authorList>
    </citation>
    <scope>NUCLEOTIDE SEQUENCE</scope>
    <source>
        <strain evidence="2">KKN 215</strain>
    </source>
</reference>
<keyword evidence="3" id="KW-1185">Reference proteome</keyword>
<evidence type="ECO:0000256" key="1">
    <source>
        <dbReference type="SAM" id="MobiDB-lite"/>
    </source>
</evidence>
<organism evidence="2 3">
    <name type="scientific">Cristinia sonorae</name>
    <dbReference type="NCBI Taxonomy" id="1940300"/>
    <lineage>
        <taxon>Eukaryota</taxon>
        <taxon>Fungi</taxon>
        <taxon>Dikarya</taxon>
        <taxon>Basidiomycota</taxon>
        <taxon>Agaricomycotina</taxon>
        <taxon>Agaricomycetes</taxon>
        <taxon>Agaricomycetidae</taxon>
        <taxon>Agaricales</taxon>
        <taxon>Pleurotineae</taxon>
        <taxon>Stephanosporaceae</taxon>
        <taxon>Cristinia</taxon>
    </lineage>
</organism>
<feature type="compositionally biased region" description="Polar residues" evidence="1">
    <location>
        <begin position="39"/>
        <end position="54"/>
    </location>
</feature>
<feature type="compositionally biased region" description="Polar residues" evidence="1">
    <location>
        <begin position="16"/>
        <end position="32"/>
    </location>
</feature>